<dbReference type="Pfam" id="PF22725">
    <property type="entry name" value="GFO_IDH_MocA_C3"/>
    <property type="match status" value="1"/>
</dbReference>
<dbReference type="Gene3D" id="3.30.360.10">
    <property type="entry name" value="Dihydrodipicolinate Reductase, domain 2"/>
    <property type="match status" value="1"/>
</dbReference>
<comment type="caution">
    <text evidence="3">The sequence shown here is derived from an EMBL/GenBank/DDBJ whole genome shotgun (WGS) entry which is preliminary data.</text>
</comment>
<dbReference type="InterPro" id="IPR000683">
    <property type="entry name" value="Gfo/Idh/MocA-like_OxRdtase_N"/>
</dbReference>
<dbReference type="Gene3D" id="3.40.50.720">
    <property type="entry name" value="NAD(P)-binding Rossmann-like Domain"/>
    <property type="match status" value="1"/>
</dbReference>
<dbReference type="RefSeq" id="WP_305751258.1">
    <property type="nucleotide sequence ID" value="NZ_JAUZEE010000014.1"/>
</dbReference>
<dbReference type="PANTHER" id="PTHR43708">
    <property type="entry name" value="CONSERVED EXPRESSED OXIDOREDUCTASE (EUROFUNG)"/>
    <property type="match status" value="1"/>
</dbReference>
<gene>
    <name evidence="3" type="ORF">Q8X39_18950</name>
</gene>
<dbReference type="SUPFAM" id="SSF51735">
    <property type="entry name" value="NAD(P)-binding Rossmann-fold domains"/>
    <property type="match status" value="1"/>
</dbReference>
<protein>
    <submittedName>
        <fullName evidence="3">Gfo/Idh/MocA family oxidoreductase</fullName>
    </submittedName>
</protein>
<reference evidence="3 4" key="1">
    <citation type="submission" date="2023-08" db="EMBL/GenBank/DDBJ databases">
        <authorList>
            <person name="Roldan D.M."/>
            <person name="Menes R.J."/>
        </authorList>
    </citation>
    <scope>NUCLEOTIDE SEQUENCE [LARGE SCALE GENOMIC DNA]</scope>
    <source>
        <strain evidence="3 4">CCM 2812</strain>
    </source>
</reference>
<dbReference type="Pfam" id="PF01408">
    <property type="entry name" value="GFO_IDH_MocA"/>
    <property type="match status" value="1"/>
</dbReference>
<dbReference type="EMBL" id="JAUZEE010000014">
    <property type="protein sequence ID" value="MDP4302720.1"/>
    <property type="molecule type" value="Genomic_DNA"/>
</dbReference>
<dbReference type="Proteomes" id="UP001235760">
    <property type="component" value="Unassembled WGS sequence"/>
</dbReference>
<dbReference type="InterPro" id="IPR055170">
    <property type="entry name" value="GFO_IDH_MocA-like_dom"/>
</dbReference>
<feature type="domain" description="Gfo/Idh/MocA-like oxidoreductase N-terminal" evidence="1">
    <location>
        <begin position="14"/>
        <end position="143"/>
    </location>
</feature>
<dbReference type="InterPro" id="IPR051317">
    <property type="entry name" value="Gfo/Idh/MocA_oxidoreduct"/>
</dbReference>
<dbReference type="SUPFAM" id="SSF55347">
    <property type="entry name" value="Glyceraldehyde-3-phosphate dehydrogenase-like, C-terminal domain"/>
    <property type="match status" value="1"/>
</dbReference>
<evidence type="ECO:0000259" key="1">
    <source>
        <dbReference type="Pfam" id="PF01408"/>
    </source>
</evidence>
<evidence type="ECO:0000313" key="4">
    <source>
        <dbReference type="Proteomes" id="UP001235760"/>
    </source>
</evidence>
<proteinExistence type="predicted"/>
<dbReference type="PANTHER" id="PTHR43708:SF3">
    <property type="entry name" value="OXIDOREDUCTASE"/>
    <property type="match status" value="1"/>
</dbReference>
<accession>A0ABT9G8B8</accession>
<evidence type="ECO:0000259" key="2">
    <source>
        <dbReference type="Pfam" id="PF22725"/>
    </source>
</evidence>
<dbReference type="InterPro" id="IPR036291">
    <property type="entry name" value="NAD(P)-bd_dom_sf"/>
</dbReference>
<name>A0ABT9G8B8_LEPDI</name>
<sequence length="391" mass="41738">MSQSEDPRGERRPIRLGMVGGGQGAFIGAVHRIAARLDGQYALVAGALSSDPARCRASGAELGIETDRCYSDYREMARAEAARPDGIEAVAIVTPNHLHHPVACAFIEAGIHVICDKPLTTTLADALDLRQRAAARGVRFALTHNYSAYPLVRAARAMVAAGQLGTVRIVQVEYAQDWLASDLEASGQKQAAWRTDPALAGPAGCLGDIGTHAAQLAEFVIGLSPAEISADCTTFVAGRRVDDHVQVQLRYAQGARGLLWASQVACGEENHLRLRVYGTKAAIHWDQDRPNELTWHPAGEPARRLTRGMAGLPEVAAAATRTPPGHPEGYLEAFGNLYRDFAEDLRDARAGRATPARVPGLDDGVRSLAFVEAVLASSRANAAWTPLVLPA</sequence>
<keyword evidence="4" id="KW-1185">Reference proteome</keyword>
<organism evidence="3 4">
    <name type="scientific">Leptothrix discophora</name>
    <dbReference type="NCBI Taxonomy" id="89"/>
    <lineage>
        <taxon>Bacteria</taxon>
        <taxon>Pseudomonadati</taxon>
        <taxon>Pseudomonadota</taxon>
        <taxon>Betaproteobacteria</taxon>
        <taxon>Burkholderiales</taxon>
        <taxon>Sphaerotilaceae</taxon>
        <taxon>Leptothrix</taxon>
    </lineage>
</organism>
<feature type="domain" description="GFO/IDH/MocA-like oxidoreductase" evidence="2">
    <location>
        <begin position="152"/>
        <end position="283"/>
    </location>
</feature>
<evidence type="ECO:0000313" key="3">
    <source>
        <dbReference type="EMBL" id="MDP4302720.1"/>
    </source>
</evidence>